<feature type="compositionally biased region" description="Low complexity" evidence="7">
    <location>
        <begin position="125"/>
        <end position="136"/>
    </location>
</feature>
<keyword evidence="5" id="KW-1133">Transmembrane helix</keyword>
<dbReference type="Proteomes" id="UP001497392">
    <property type="component" value="Unassembled WGS sequence"/>
</dbReference>
<reference evidence="8 9" key="1">
    <citation type="submission" date="2024-06" db="EMBL/GenBank/DDBJ databases">
        <authorList>
            <person name="Kraege A."/>
            <person name="Thomma B."/>
        </authorList>
    </citation>
    <scope>NUCLEOTIDE SEQUENCE [LARGE SCALE GENOMIC DNA]</scope>
</reference>
<proteinExistence type="inferred from homology"/>
<dbReference type="PANTHER" id="PTHR23033">
    <property type="entry name" value="BETA1,3-GALACTOSYLTRANSFERASE"/>
    <property type="match status" value="1"/>
</dbReference>
<comment type="caution">
    <text evidence="8">The sequence shown here is derived from an EMBL/GenBank/DDBJ whole genome shotgun (WGS) entry which is preliminary data.</text>
</comment>
<gene>
    <name evidence="8" type="primary">g2830</name>
    <name evidence="8" type="ORF">VP750_LOCUS2425</name>
</gene>
<dbReference type="InterPro" id="IPR026050">
    <property type="entry name" value="C1GALT1/C1GALT1_chp1"/>
</dbReference>
<feature type="region of interest" description="Disordered" evidence="7">
    <location>
        <begin position="120"/>
        <end position="162"/>
    </location>
</feature>
<evidence type="ECO:0000313" key="9">
    <source>
        <dbReference type="Proteomes" id="UP001497392"/>
    </source>
</evidence>
<comment type="similarity">
    <text evidence="2">Belongs to the glycosyltransferase 31 family. Beta3-Gal-T subfamily.</text>
</comment>
<name>A0ABP1FMZ9_9CHLO</name>
<feature type="compositionally biased region" description="Polar residues" evidence="7">
    <location>
        <begin position="137"/>
        <end position="159"/>
    </location>
</feature>
<protein>
    <submittedName>
        <fullName evidence="8">G2830 protein</fullName>
    </submittedName>
</protein>
<comment type="subcellular location">
    <subcellularLocation>
        <location evidence="1">Membrane</location>
        <topology evidence="1">Single-pass type II membrane protein</topology>
    </subcellularLocation>
</comment>
<dbReference type="Gene3D" id="3.90.550.50">
    <property type="match status" value="1"/>
</dbReference>
<evidence type="ECO:0000256" key="7">
    <source>
        <dbReference type="SAM" id="MobiDB-lite"/>
    </source>
</evidence>
<keyword evidence="4" id="KW-0735">Signal-anchor</keyword>
<keyword evidence="6" id="KW-0472">Membrane</keyword>
<evidence type="ECO:0000256" key="1">
    <source>
        <dbReference type="ARBA" id="ARBA00004606"/>
    </source>
</evidence>
<feature type="region of interest" description="Disordered" evidence="7">
    <location>
        <begin position="72"/>
        <end position="107"/>
    </location>
</feature>
<keyword evidence="3" id="KW-0812">Transmembrane</keyword>
<evidence type="ECO:0000256" key="6">
    <source>
        <dbReference type="ARBA" id="ARBA00023136"/>
    </source>
</evidence>
<dbReference type="EMBL" id="CAXHTA020000004">
    <property type="protein sequence ID" value="CAL5220766.1"/>
    <property type="molecule type" value="Genomic_DNA"/>
</dbReference>
<accession>A0ABP1FMZ9</accession>
<sequence>MNKRIMGEMNVLALTTSDCQSAEGHICRQEGLPGWRAGADLALTKPESAISPPAPGTYHLTDLIQSIESRLRESAVGDSQHITPQTEDGDSNNDPGHVDAPADLDRSEGGFVSVSHALDEEGTYSSSPDSRSSIGSQTLQLPSTSRPTGNRTASPAGSHNRQEQEVVVVLSMDNERQNQLEDAAALWQGTRLYIVSNSSSMLSKTSLAVERWAVYEDDDPLRSWSSAASRTALGAFLAYRDLGETFKWAFIGTSNADTAFFADAAHTIVKHLDPDMPYFLTDNIWFGDAVFSAAYHPNPSAPSCVPCNYSRNTSELAVLRPMGCPCRPEQLCLADKDQQIFPNASQYCGIPRAPSRTYSYAGDAGALVSTGLLRNISFAAMEECILKQWNSAGDAMLTACLWRFGIAPTSPDPLWHPDGLSLFDASSSLLPDPGNFNTCHTAQGLEMDNVVSLHLAGGLLGAANVSTDAAQLIGLLRTAADPWPGGVLSSPETAMERLEGQLREQTAGAPKAAVAELVRTGHVSAALQAIRLLKESAASTIMRVPSNESLLASSTTSGSAGAPTQRPSFSLGERALIGATEGIAWELLWKLASIKEDQAKPQSLTDMVNEALPVALKGTSRKALSLKGLPALQNTTGDLTAEDFAIAIVTHKDREHMLTSSRLSRQGVQTFFTTNHEGERPGDSAAHRETWGYYPDAKPIRSFYEGDARAAIAPFQAFQHLGDTFKWLFYSDDDTVFSLDAAKNIVKGLDPDTPYFLTDNMWYSGHMAKASSHPNQASPQCVPCNYSKDTSKLPWPMPRGCPCKPEDLCKADAVGTFNKHGTPCGMPRVPARTYSMHGGAGALISIGLFRQVPYEDMHRCIQQAYSSGGDGFITECLWEAGFGMTNPDPLYHPRNLTMFDPSPPGPQPDDDILPKAAHTLGNLLAAAAGICHGLCKLEVEHTASLHLRSRRIGSDEAVYSTIDLLSTLLARLGGRSEEISEGASAGRRMRHAIIQQTLDTATNVLRSSPMAHLKEVEQQSETVQRMLHSASTGAAKVVARELLDTLKREAVAFEESLKGGPGPAPSPSAVLQGPPTNASKSSSNITVA</sequence>
<evidence type="ECO:0000256" key="2">
    <source>
        <dbReference type="ARBA" id="ARBA00006462"/>
    </source>
</evidence>
<evidence type="ECO:0000256" key="5">
    <source>
        <dbReference type="ARBA" id="ARBA00022989"/>
    </source>
</evidence>
<evidence type="ECO:0000256" key="3">
    <source>
        <dbReference type="ARBA" id="ARBA00022692"/>
    </source>
</evidence>
<evidence type="ECO:0000313" key="8">
    <source>
        <dbReference type="EMBL" id="CAL5220766.1"/>
    </source>
</evidence>
<evidence type="ECO:0000256" key="4">
    <source>
        <dbReference type="ARBA" id="ARBA00022968"/>
    </source>
</evidence>
<dbReference type="PANTHER" id="PTHR23033:SF50">
    <property type="entry name" value="HEXOSYLTRANSFERASE"/>
    <property type="match status" value="1"/>
</dbReference>
<organism evidence="8 9">
    <name type="scientific">Coccomyxa viridis</name>
    <dbReference type="NCBI Taxonomy" id="1274662"/>
    <lineage>
        <taxon>Eukaryota</taxon>
        <taxon>Viridiplantae</taxon>
        <taxon>Chlorophyta</taxon>
        <taxon>core chlorophytes</taxon>
        <taxon>Trebouxiophyceae</taxon>
        <taxon>Trebouxiophyceae incertae sedis</taxon>
        <taxon>Coccomyxaceae</taxon>
        <taxon>Coccomyxa</taxon>
    </lineage>
</organism>
<keyword evidence="9" id="KW-1185">Reference proteome</keyword>
<feature type="region of interest" description="Disordered" evidence="7">
    <location>
        <begin position="1054"/>
        <end position="1088"/>
    </location>
</feature>
<feature type="compositionally biased region" description="Polar residues" evidence="7">
    <location>
        <begin position="1074"/>
        <end position="1088"/>
    </location>
</feature>